<dbReference type="CDD" id="cd00840">
    <property type="entry name" value="MPP_Mre11_N"/>
    <property type="match status" value="1"/>
</dbReference>
<dbReference type="InterPro" id="IPR029052">
    <property type="entry name" value="Metallo-depent_PP-like"/>
</dbReference>
<dbReference type="InterPro" id="IPR041796">
    <property type="entry name" value="Mre11_N"/>
</dbReference>
<name>A0ABU8HBC6_9BACI</name>
<sequence>MSSIRFIHTADLHLDSPFIGLNSLPKEVFQKIYNSTFRSFERIIEKAIDLEVDFVIISGDLYDGEDRSIKAQARLQKQLQRLHKASIPVFIIHGNHDHLGGRWHDLPLPNNVHIFKEQVEGVTIQTKNHNTVHLYGFSYRERHVFERKIAEYPIIRQKSDYHIGILHGSEGSVENHHEPYAPFTITDLIKKGMDYWALGHIHKTQTLSMEPAIVYPGNIQGRHRKEQGEKGCYEVTLSKEEVSLDFIATQEVVWIKEQVSLNEGSIFADFFSQLQHIKKKYRALYCGTLLEIEVVGDYPKSIADAIQSGELIQSLQDGEEFEERFVWTYSLYLQKNTEKVGNSLLFSELSSTIEKWGAVEWEETISALYFHPQANRYLDDKHCNDRDLLRQKTLSLLEATLNTKEE</sequence>
<dbReference type="PANTHER" id="PTHR30337">
    <property type="entry name" value="COMPONENT OF ATP-DEPENDENT DSDNA EXONUCLEASE"/>
    <property type="match status" value="1"/>
</dbReference>
<dbReference type="InterPro" id="IPR004843">
    <property type="entry name" value="Calcineurin-like_PHP"/>
</dbReference>
<proteinExistence type="predicted"/>
<gene>
    <name evidence="3" type="ORF">WAK64_05145</name>
</gene>
<comment type="caution">
    <text evidence="3">The sequence shown here is derived from an EMBL/GenBank/DDBJ whole genome shotgun (WGS) entry which is preliminary data.</text>
</comment>
<dbReference type="EMBL" id="JBBAXC010000003">
    <property type="protein sequence ID" value="MEI5906439.1"/>
    <property type="molecule type" value="Genomic_DNA"/>
</dbReference>
<dbReference type="GO" id="GO:0004527">
    <property type="term" value="F:exonuclease activity"/>
    <property type="evidence" value="ECO:0007669"/>
    <property type="project" value="UniProtKB-KW"/>
</dbReference>
<keyword evidence="3" id="KW-0540">Nuclease</keyword>
<evidence type="ECO:0000313" key="4">
    <source>
        <dbReference type="Proteomes" id="UP001312865"/>
    </source>
</evidence>
<dbReference type="SUPFAM" id="SSF56300">
    <property type="entry name" value="Metallo-dependent phosphatases"/>
    <property type="match status" value="1"/>
</dbReference>
<keyword evidence="4" id="KW-1185">Reference proteome</keyword>
<evidence type="ECO:0000259" key="2">
    <source>
        <dbReference type="Pfam" id="PF00149"/>
    </source>
</evidence>
<evidence type="ECO:0000313" key="3">
    <source>
        <dbReference type="EMBL" id="MEI5906439.1"/>
    </source>
</evidence>
<organism evidence="3 4">
    <name type="scientific">Bacillus spongiae</name>
    <dbReference type="NCBI Taxonomy" id="2683610"/>
    <lineage>
        <taxon>Bacteria</taxon>
        <taxon>Bacillati</taxon>
        <taxon>Bacillota</taxon>
        <taxon>Bacilli</taxon>
        <taxon>Bacillales</taxon>
        <taxon>Bacillaceae</taxon>
        <taxon>Bacillus</taxon>
    </lineage>
</organism>
<dbReference type="RefSeq" id="WP_336585872.1">
    <property type="nucleotide sequence ID" value="NZ_JBBAXC010000003.1"/>
</dbReference>
<dbReference type="InterPro" id="IPR050535">
    <property type="entry name" value="DNA_Repair-Maintenance_Comp"/>
</dbReference>
<reference evidence="3 4" key="1">
    <citation type="journal article" date="2018" name="J. Microbiol.">
        <title>Bacillus spongiae sp. nov., isolated from sponge of Jeju Island.</title>
        <authorList>
            <person name="Lee G.E."/>
            <person name="Im W.T."/>
            <person name="Park J.S."/>
        </authorList>
    </citation>
    <scope>NUCLEOTIDE SEQUENCE [LARGE SCALE GENOMIC DNA]</scope>
    <source>
        <strain evidence="3 4">135PIL107-10</strain>
    </source>
</reference>
<dbReference type="Gene3D" id="3.60.21.10">
    <property type="match status" value="1"/>
</dbReference>
<dbReference type="PANTHER" id="PTHR30337:SF7">
    <property type="entry name" value="PHOSPHOESTERASE"/>
    <property type="match status" value="1"/>
</dbReference>
<feature type="domain" description="Calcineurin-like phosphoesterase" evidence="2">
    <location>
        <begin position="4"/>
        <end position="203"/>
    </location>
</feature>
<dbReference type="Proteomes" id="UP001312865">
    <property type="component" value="Unassembled WGS sequence"/>
</dbReference>
<keyword evidence="3" id="KW-0269">Exonuclease</keyword>
<keyword evidence="1 3" id="KW-0378">Hydrolase</keyword>
<evidence type="ECO:0000256" key="1">
    <source>
        <dbReference type="ARBA" id="ARBA00022801"/>
    </source>
</evidence>
<protein>
    <submittedName>
        <fullName evidence="3">DNA repair exonuclease</fullName>
        <ecNumber evidence="3">3.1.-.-</ecNumber>
    </submittedName>
</protein>
<dbReference type="Pfam" id="PF00149">
    <property type="entry name" value="Metallophos"/>
    <property type="match status" value="1"/>
</dbReference>
<dbReference type="InterPro" id="IPR014576">
    <property type="entry name" value="Pesterase_YhaO"/>
</dbReference>
<dbReference type="EC" id="3.1.-.-" evidence="3"/>
<accession>A0ABU8HBC6</accession>
<dbReference type="PIRSF" id="PIRSF033091">
    <property type="entry name" value="Pesterase_YhaO"/>
    <property type="match status" value="1"/>
</dbReference>